<gene>
    <name evidence="1" type="ORF">RV00_GL000279</name>
</gene>
<sequence length="48" mass="5586">MTELHIGYDTLKTLHLNGLEVIMIGRQHLYDLEDVKNIFNQLKNDSSD</sequence>
<evidence type="ECO:0000313" key="2">
    <source>
        <dbReference type="Proteomes" id="UP000183700"/>
    </source>
</evidence>
<dbReference type="Proteomes" id="UP000183700">
    <property type="component" value="Unassembled WGS sequence"/>
</dbReference>
<dbReference type="EMBL" id="JXKM01000001">
    <property type="protein sequence ID" value="OJG37322.1"/>
    <property type="molecule type" value="Genomic_DNA"/>
</dbReference>
<comment type="caution">
    <text evidence="1">The sequence shown here is derived from an EMBL/GenBank/DDBJ whole genome shotgun (WGS) entry which is preliminary data.</text>
</comment>
<dbReference type="AlphaFoldDB" id="A0A1L8SZH8"/>
<name>A0A1L8SZH8_9ENTE</name>
<accession>A0A1L8SZH8</accession>
<evidence type="ECO:0000313" key="1">
    <source>
        <dbReference type="EMBL" id="OJG37322.1"/>
    </source>
</evidence>
<proteinExistence type="predicted"/>
<protein>
    <submittedName>
        <fullName evidence="1">Uncharacterized protein</fullName>
    </submittedName>
</protein>
<organism evidence="1 2">
    <name type="scientific">Enterococcus devriesei</name>
    <dbReference type="NCBI Taxonomy" id="319970"/>
    <lineage>
        <taxon>Bacteria</taxon>
        <taxon>Bacillati</taxon>
        <taxon>Bacillota</taxon>
        <taxon>Bacilli</taxon>
        <taxon>Lactobacillales</taxon>
        <taxon>Enterococcaceae</taxon>
        <taxon>Enterococcus</taxon>
    </lineage>
</organism>
<keyword evidence="2" id="KW-1185">Reference proteome</keyword>
<reference evidence="1 2" key="1">
    <citation type="submission" date="2014-12" db="EMBL/GenBank/DDBJ databases">
        <title>Draft genome sequences of 29 type strains of Enterococci.</title>
        <authorList>
            <person name="Zhong Z."/>
            <person name="Sun Z."/>
            <person name="Liu W."/>
            <person name="Zhang W."/>
            <person name="Zhang H."/>
        </authorList>
    </citation>
    <scope>NUCLEOTIDE SEQUENCE [LARGE SCALE GENOMIC DNA]</scope>
    <source>
        <strain evidence="1 2">DSM 22802</strain>
    </source>
</reference>